<gene>
    <name evidence="2" type="ORF">WJX72_006845</name>
</gene>
<protein>
    <submittedName>
        <fullName evidence="2">Uncharacterized protein</fullName>
    </submittedName>
</protein>
<feature type="compositionally biased region" description="Low complexity" evidence="1">
    <location>
        <begin position="69"/>
        <end position="78"/>
    </location>
</feature>
<reference evidence="2 3" key="1">
    <citation type="journal article" date="2024" name="Nat. Commun.">
        <title>Phylogenomics reveals the evolutionary origins of lichenization in chlorophyte algae.</title>
        <authorList>
            <person name="Puginier C."/>
            <person name="Libourel C."/>
            <person name="Otte J."/>
            <person name="Skaloud P."/>
            <person name="Haon M."/>
            <person name="Grisel S."/>
            <person name="Petersen M."/>
            <person name="Berrin J.G."/>
            <person name="Delaux P.M."/>
            <person name="Dal Grande F."/>
            <person name="Keller J."/>
        </authorList>
    </citation>
    <scope>NUCLEOTIDE SEQUENCE [LARGE SCALE GENOMIC DNA]</scope>
    <source>
        <strain evidence="2 3">SAG 2043</strain>
    </source>
</reference>
<feature type="compositionally biased region" description="Polar residues" evidence="1">
    <location>
        <begin position="207"/>
        <end position="218"/>
    </location>
</feature>
<comment type="caution">
    <text evidence="2">The sequence shown here is derived from an EMBL/GenBank/DDBJ whole genome shotgun (WGS) entry which is preliminary data.</text>
</comment>
<evidence type="ECO:0000313" key="2">
    <source>
        <dbReference type="EMBL" id="KAK9815613.1"/>
    </source>
</evidence>
<evidence type="ECO:0000256" key="1">
    <source>
        <dbReference type="SAM" id="MobiDB-lite"/>
    </source>
</evidence>
<dbReference type="EMBL" id="JALJOR010000006">
    <property type="protein sequence ID" value="KAK9815613.1"/>
    <property type="molecule type" value="Genomic_DNA"/>
</dbReference>
<evidence type="ECO:0000313" key="3">
    <source>
        <dbReference type="Proteomes" id="UP001489004"/>
    </source>
</evidence>
<keyword evidence="3" id="KW-1185">Reference proteome</keyword>
<feature type="region of interest" description="Disordered" evidence="1">
    <location>
        <begin position="23"/>
        <end position="280"/>
    </location>
</feature>
<feature type="compositionally biased region" description="Basic and acidic residues" evidence="1">
    <location>
        <begin position="148"/>
        <end position="161"/>
    </location>
</feature>
<accession>A0AAW1Q063</accession>
<dbReference type="AlphaFoldDB" id="A0AAW1Q063"/>
<name>A0AAW1Q063_9CHLO</name>
<feature type="compositionally biased region" description="Polar residues" evidence="1">
    <location>
        <begin position="48"/>
        <end position="63"/>
    </location>
</feature>
<feature type="compositionally biased region" description="Basic and acidic residues" evidence="1">
    <location>
        <begin position="33"/>
        <end position="43"/>
    </location>
</feature>
<dbReference type="Proteomes" id="UP001489004">
    <property type="component" value="Unassembled WGS sequence"/>
</dbReference>
<sequence>MLQVDAAEPPPASRRSVLAERIAYFRKAPPQPREQRDSPDKGAKQFWWAQQDSSPSLHGSFTGRNPLAPLHRLSSPSRPSRHSTPGDLAVHQPDTSGDARPQGGSPSRSRRISPPEPDRRQSSAGGALDALQRLAQSNPRLHQALLSLEKDRDGRISEKTMAKVRRSSVDGAPRMPTIAETADTRSGPVYPQHTTTTAHAMPRAPQRMQSPDQLSSSRRSLDQYSALGPSPEHRMSKTPSPTRHSAARHSRMAEQSPKSSPEGRSPRARSPYQDSTIGMSSRQHTVVMGLGLRAKLQTTQGRLMLIDLPPAAQRGQYTAPVVTLAFAAHQKKDLQAQSSWNTAQHQADPAAHQFPLLTSPRTRKADPLTPQPRHLDVRALMTARPAA</sequence>
<organism evidence="2 3">
    <name type="scientific">[Myrmecia] bisecta</name>
    <dbReference type="NCBI Taxonomy" id="41462"/>
    <lineage>
        <taxon>Eukaryota</taxon>
        <taxon>Viridiplantae</taxon>
        <taxon>Chlorophyta</taxon>
        <taxon>core chlorophytes</taxon>
        <taxon>Trebouxiophyceae</taxon>
        <taxon>Trebouxiales</taxon>
        <taxon>Trebouxiaceae</taxon>
        <taxon>Myrmecia</taxon>
    </lineage>
</organism>
<proteinExistence type="predicted"/>